<sequence>MTDMPSPEFTVTVFRESTTLTVWVGGELDYDTSDGLVDMVAQHLTAESVRLSDVRLDFRDLTWIDSTGLAALLMIHRRTAAVGATLHLDRRPDFLDRMLHLTNVLDHLTARTSRADPHGHREDDGYTGAGAT</sequence>
<dbReference type="Pfam" id="PF13466">
    <property type="entry name" value="STAS_2"/>
    <property type="match status" value="1"/>
</dbReference>
<proteinExistence type="predicted"/>
<dbReference type="InterPro" id="IPR058548">
    <property type="entry name" value="MlaB-like_STAS"/>
</dbReference>
<dbReference type="SUPFAM" id="SSF52091">
    <property type="entry name" value="SpoIIaa-like"/>
    <property type="match status" value="1"/>
</dbReference>
<evidence type="ECO:0000259" key="2">
    <source>
        <dbReference type="PROSITE" id="PS50801"/>
    </source>
</evidence>
<dbReference type="Proteomes" id="UP001490365">
    <property type="component" value="Unassembled WGS sequence"/>
</dbReference>
<keyword evidence="4" id="KW-1185">Reference proteome</keyword>
<accession>A0ABV1TP14</accession>
<feature type="region of interest" description="Disordered" evidence="1">
    <location>
        <begin position="112"/>
        <end position="132"/>
    </location>
</feature>
<evidence type="ECO:0000256" key="1">
    <source>
        <dbReference type="SAM" id="MobiDB-lite"/>
    </source>
</evidence>
<reference evidence="3 4" key="1">
    <citation type="submission" date="2024-06" db="EMBL/GenBank/DDBJ databases">
        <title>The Natural Products Discovery Center: Release of the First 8490 Sequenced Strains for Exploring Actinobacteria Biosynthetic Diversity.</title>
        <authorList>
            <person name="Kalkreuter E."/>
            <person name="Kautsar S.A."/>
            <person name="Yang D."/>
            <person name="Bader C.D."/>
            <person name="Teijaro C.N."/>
            <person name="Fluegel L."/>
            <person name="Davis C.M."/>
            <person name="Simpson J.R."/>
            <person name="Lauterbach L."/>
            <person name="Steele A.D."/>
            <person name="Gui C."/>
            <person name="Meng S."/>
            <person name="Li G."/>
            <person name="Viehrig K."/>
            <person name="Ye F."/>
            <person name="Su P."/>
            <person name="Kiefer A.F."/>
            <person name="Nichols A."/>
            <person name="Cepeda A.J."/>
            <person name="Yan W."/>
            <person name="Fan B."/>
            <person name="Jiang Y."/>
            <person name="Adhikari A."/>
            <person name="Zheng C.-J."/>
            <person name="Schuster L."/>
            <person name="Cowan T.M."/>
            <person name="Smanski M.J."/>
            <person name="Chevrette M.G."/>
            <person name="De Carvalho L.P.S."/>
            <person name="Shen B."/>
        </authorList>
    </citation>
    <scope>NUCLEOTIDE SEQUENCE [LARGE SCALE GENOMIC DNA]</scope>
    <source>
        <strain evidence="3 4">NPDC001694</strain>
    </source>
</reference>
<evidence type="ECO:0000313" key="3">
    <source>
        <dbReference type="EMBL" id="MER6271776.1"/>
    </source>
</evidence>
<dbReference type="CDD" id="cd07043">
    <property type="entry name" value="STAS_anti-anti-sigma_factors"/>
    <property type="match status" value="1"/>
</dbReference>
<comment type="caution">
    <text evidence="3">The sequence shown here is derived from an EMBL/GenBank/DDBJ whole genome shotgun (WGS) entry which is preliminary data.</text>
</comment>
<protein>
    <submittedName>
        <fullName evidence="3">STAS domain-containing protein</fullName>
    </submittedName>
</protein>
<dbReference type="RefSeq" id="WP_351960142.1">
    <property type="nucleotide sequence ID" value="NZ_JBEOZM010000018.1"/>
</dbReference>
<dbReference type="PROSITE" id="PS50801">
    <property type="entry name" value="STAS"/>
    <property type="match status" value="1"/>
</dbReference>
<feature type="domain" description="STAS" evidence="2">
    <location>
        <begin position="9"/>
        <end position="108"/>
    </location>
</feature>
<dbReference type="EMBL" id="JBEOZM010000018">
    <property type="protein sequence ID" value="MER6271776.1"/>
    <property type="molecule type" value="Genomic_DNA"/>
</dbReference>
<evidence type="ECO:0000313" key="4">
    <source>
        <dbReference type="Proteomes" id="UP001490365"/>
    </source>
</evidence>
<name>A0ABV1TP14_9ACTN</name>
<dbReference type="InterPro" id="IPR002645">
    <property type="entry name" value="STAS_dom"/>
</dbReference>
<feature type="compositionally biased region" description="Basic and acidic residues" evidence="1">
    <location>
        <begin position="113"/>
        <end position="124"/>
    </location>
</feature>
<gene>
    <name evidence="3" type="ORF">ABT211_31455</name>
</gene>
<dbReference type="InterPro" id="IPR036513">
    <property type="entry name" value="STAS_dom_sf"/>
</dbReference>
<organism evidence="3 4">
    <name type="scientific">Streptomyces sp. 900105755</name>
    <dbReference type="NCBI Taxonomy" id="3154389"/>
    <lineage>
        <taxon>Bacteria</taxon>
        <taxon>Bacillati</taxon>
        <taxon>Actinomycetota</taxon>
        <taxon>Actinomycetes</taxon>
        <taxon>Kitasatosporales</taxon>
        <taxon>Streptomycetaceae</taxon>
        <taxon>Streptomyces</taxon>
    </lineage>
</organism>
<dbReference type="Gene3D" id="3.30.750.24">
    <property type="entry name" value="STAS domain"/>
    <property type="match status" value="1"/>
</dbReference>